<name>A0A2B8BMN8_9PROT</name>
<reference evidence="12" key="1">
    <citation type="submission" date="2017-10" db="EMBL/GenBank/DDBJ databases">
        <authorList>
            <person name="Kravchenko I.K."/>
            <person name="Grouzdev D.S."/>
        </authorList>
    </citation>
    <scope>NUCLEOTIDE SEQUENCE [LARGE SCALE GENOMIC DNA]</scope>
    <source>
        <strain evidence="12">B2</strain>
    </source>
</reference>
<gene>
    <name evidence="10" type="primary">cas1</name>
    <name evidence="11" type="ORF">CRT60_03090</name>
</gene>
<feature type="binding site" evidence="10">
    <location>
        <position position="237"/>
    </location>
    <ligand>
        <name>Mn(2+)</name>
        <dbReference type="ChEBI" id="CHEBI:29035"/>
    </ligand>
</feature>
<dbReference type="OrthoDB" id="9803119at2"/>
<evidence type="ECO:0000256" key="9">
    <source>
        <dbReference type="ARBA" id="ARBA00038592"/>
    </source>
</evidence>
<comment type="caution">
    <text evidence="11">The sequence shown here is derived from an EMBL/GenBank/DDBJ whole genome shotgun (WGS) entry which is preliminary data.</text>
</comment>
<dbReference type="Proteomes" id="UP000225379">
    <property type="component" value="Unassembled WGS sequence"/>
</dbReference>
<dbReference type="NCBIfam" id="TIGR03640">
    <property type="entry name" value="cas1_DVULG"/>
    <property type="match status" value="1"/>
</dbReference>
<evidence type="ECO:0000313" key="11">
    <source>
        <dbReference type="EMBL" id="PGH58989.1"/>
    </source>
</evidence>
<keyword evidence="6 10" id="KW-0051">Antiviral defense</keyword>
<dbReference type="PANTHER" id="PTHR34353:SF2">
    <property type="entry name" value="CRISPR-ASSOCIATED ENDONUCLEASE CAS1 1"/>
    <property type="match status" value="1"/>
</dbReference>
<dbReference type="InterPro" id="IPR019856">
    <property type="entry name" value="CRISPR-assoc_Cas1_DVULG"/>
</dbReference>
<dbReference type="NCBIfam" id="TIGR00287">
    <property type="entry name" value="cas1"/>
    <property type="match status" value="1"/>
</dbReference>
<comment type="function">
    <text evidence="10">CRISPR (clustered regularly interspaced short palindromic repeat), is an adaptive immune system that provides protection against mobile genetic elements (viruses, transposable elements and conjugative plasmids). CRISPR clusters contain spacers, sequences complementary to antecedent mobile elements, and target invading nucleic acids. CRISPR clusters are transcribed and processed into CRISPR RNA (crRNA). Acts as a dsDNA endonuclease. Involved in the integration of spacer DNA into the CRISPR cassette.</text>
</comment>
<dbReference type="GO" id="GO:0004520">
    <property type="term" value="F:DNA endonuclease activity"/>
    <property type="evidence" value="ECO:0007669"/>
    <property type="project" value="InterPro"/>
</dbReference>
<evidence type="ECO:0000256" key="7">
    <source>
        <dbReference type="ARBA" id="ARBA00023125"/>
    </source>
</evidence>
<keyword evidence="4 10" id="KW-0378">Hydrolase</keyword>
<dbReference type="Pfam" id="PF01867">
    <property type="entry name" value="Cas_Cas1"/>
    <property type="match status" value="1"/>
</dbReference>
<dbReference type="HAMAP" id="MF_01470">
    <property type="entry name" value="Cas1"/>
    <property type="match status" value="1"/>
</dbReference>
<sequence>MRQHLNTMFVTTEGAWLSKDGANIVVEVERREIGRVPMHMMGGIVCFGRVGMSPPLMGACAEAGVTVSFLTEHGKFLARVEGPCSGNVLLRRRQYRVADDPDAGLVIVRAIVTAKAANQRAVLRRALRDHGSSMVESGRAGLDDAQRRLGDVARRVMEAGNIDIARGHEGDAANAYFGSFDHLIRRDNDAFRFRGRSRRPPLDACNALLSFLYAMVGHDCRSALESVGLDPQVGFLHRDRPGRAGLALDLMEEFRPVLADRVVLTLINRQQIGPKDFTFIEGGAVLLRDDSRKAVLAAYQERKKDEITHPFLNEKVSLGLVPHIQAQLLARHLRGDLDGYPPFLWK</sequence>
<evidence type="ECO:0000256" key="3">
    <source>
        <dbReference type="ARBA" id="ARBA00022759"/>
    </source>
</evidence>
<evidence type="ECO:0000256" key="5">
    <source>
        <dbReference type="ARBA" id="ARBA00022842"/>
    </source>
</evidence>
<evidence type="ECO:0000256" key="8">
    <source>
        <dbReference type="ARBA" id="ARBA00023211"/>
    </source>
</evidence>
<dbReference type="InterPro" id="IPR042206">
    <property type="entry name" value="CRISPR-assoc_Cas1_C"/>
</dbReference>
<dbReference type="AlphaFoldDB" id="A0A2B8BMN8"/>
<dbReference type="Gene3D" id="3.100.10.20">
    <property type="entry name" value="CRISPR-associated endonuclease Cas1, N-terminal domain"/>
    <property type="match status" value="1"/>
</dbReference>
<keyword evidence="1 10" id="KW-0540">Nuclease</keyword>
<comment type="similarity">
    <text evidence="10">Belongs to the CRISPR-associated endonuclease Cas1 family.</text>
</comment>
<keyword evidence="5 10" id="KW-0460">Magnesium</keyword>
<accession>A0A2B8BMN8</accession>
<feature type="binding site" evidence="10">
    <location>
        <position position="252"/>
    </location>
    <ligand>
        <name>Mn(2+)</name>
        <dbReference type="ChEBI" id="CHEBI:29035"/>
    </ligand>
</feature>
<keyword evidence="2 10" id="KW-0479">Metal-binding</keyword>
<dbReference type="InterPro" id="IPR050646">
    <property type="entry name" value="Cas1"/>
</dbReference>
<evidence type="ECO:0000256" key="6">
    <source>
        <dbReference type="ARBA" id="ARBA00023118"/>
    </source>
</evidence>
<keyword evidence="8 10" id="KW-0464">Manganese</keyword>
<evidence type="ECO:0000256" key="1">
    <source>
        <dbReference type="ARBA" id="ARBA00022722"/>
    </source>
</evidence>
<dbReference type="EC" id="3.1.-.-" evidence="10"/>
<protein>
    <recommendedName>
        <fullName evidence="10">CRISPR-associated endonuclease Cas1</fullName>
        <ecNumber evidence="10">3.1.-.-</ecNumber>
    </recommendedName>
</protein>
<organism evidence="11 12">
    <name type="scientific">Azospirillum palustre</name>
    <dbReference type="NCBI Taxonomy" id="2044885"/>
    <lineage>
        <taxon>Bacteria</taxon>
        <taxon>Pseudomonadati</taxon>
        <taxon>Pseudomonadota</taxon>
        <taxon>Alphaproteobacteria</taxon>
        <taxon>Rhodospirillales</taxon>
        <taxon>Azospirillaceae</taxon>
        <taxon>Azospirillum</taxon>
    </lineage>
</organism>
<dbReference type="GO" id="GO:0043571">
    <property type="term" value="P:maintenance of CRISPR repeat elements"/>
    <property type="evidence" value="ECO:0007669"/>
    <property type="project" value="UniProtKB-UniRule"/>
</dbReference>
<dbReference type="CDD" id="cd09721">
    <property type="entry name" value="Cas1_I-C"/>
    <property type="match status" value="1"/>
</dbReference>
<evidence type="ECO:0000313" key="12">
    <source>
        <dbReference type="Proteomes" id="UP000225379"/>
    </source>
</evidence>
<dbReference type="InterPro" id="IPR002729">
    <property type="entry name" value="CRISPR-assoc_Cas1"/>
</dbReference>
<dbReference type="RefSeq" id="WP_098734982.1">
    <property type="nucleotide sequence ID" value="NZ_PDKW01000037.1"/>
</dbReference>
<dbReference type="GO" id="GO:0016787">
    <property type="term" value="F:hydrolase activity"/>
    <property type="evidence" value="ECO:0007669"/>
    <property type="project" value="UniProtKB-KW"/>
</dbReference>
<keyword evidence="7 10" id="KW-0238">DNA-binding</keyword>
<dbReference type="GO" id="GO:0051607">
    <property type="term" value="P:defense response to virus"/>
    <property type="evidence" value="ECO:0007669"/>
    <property type="project" value="UniProtKB-UniRule"/>
</dbReference>
<dbReference type="PANTHER" id="PTHR34353">
    <property type="entry name" value="CRISPR-ASSOCIATED ENDONUCLEASE CAS1 1"/>
    <property type="match status" value="1"/>
</dbReference>
<dbReference type="InterPro" id="IPR042211">
    <property type="entry name" value="CRISPR-assoc_Cas1_N"/>
</dbReference>
<dbReference type="Gene3D" id="1.20.120.920">
    <property type="entry name" value="CRISPR-associated endonuclease Cas1, C-terminal domain"/>
    <property type="match status" value="1"/>
</dbReference>
<evidence type="ECO:0000256" key="10">
    <source>
        <dbReference type="HAMAP-Rule" id="MF_01470"/>
    </source>
</evidence>
<comment type="subunit">
    <text evidence="9 10">Homodimer, forms a heterotetramer with a Cas2 homodimer.</text>
</comment>
<keyword evidence="3 10" id="KW-0255">Endonuclease</keyword>
<proteinExistence type="inferred from homology"/>
<comment type="cofactor">
    <cofactor evidence="10">
        <name>Mg(2+)</name>
        <dbReference type="ChEBI" id="CHEBI:18420"/>
    </cofactor>
    <cofactor evidence="10">
        <name>Mn(2+)</name>
        <dbReference type="ChEBI" id="CHEBI:29035"/>
    </cofactor>
</comment>
<dbReference type="GO" id="GO:0046872">
    <property type="term" value="F:metal ion binding"/>
    <property type="evidence" value="ECO:0007669"/>
    <property type="project" value="UniProtKB-UniRule"/>
</dbReference>
<dbReference type="EMBL" id="PDKW01000037">
    <property type="protein sequence ID" value="PGH58989.1"/>
    <property type="molecule type" value="Genomic_DNA"/>
</dbReference>
<dbReference type="GO" id="GO:0003677">
    <property type="term" value="F:DNA binding"/>
    <property type="evidence" value="ECO:0007669"/>
    <property type="project" value="UniProtKB-KW"/>
</dbReference>
<feature type="binding site" evidence="10">
    <location>
        <position position="169"/>
    </location>
    <ligand>
        <name>Mn(2+)</name>
        <dbReference type="ChEBI" id="CHEBI:29035"/>
    </ligand>
</feature>
<evidence type="ECO:0000256" key="2">
    <source>
        <dbReference type="ARBA" id="ARBA00022723"/>
    </source>
</evidence>
<keyword evidence="12" id="KW-1185">Reference proteome</keyword>
<evidence type="ECO:0000256" key="4">
    <source>
        <dbReference type="ARBA" id="ARBA00022801"/>
    </source>
</evidence>